<evidence type="ECO:0000313" key="2">
    <source>
        <dbReference type="Proteomes" id="UP001175226"/>
    </source>
</evidence>
<protein>
    <submittedName>
        <fullName evidence="1">Uncharacterized protein</fullName>
    </submittedName>
</protein>
<evidence type="ECO:0000313" key="1">
    <source>
        <dbReference type="EMBL" id="KAK0443822.1"/>
    </source>
</evidence>
<keyword evidence="2" id="KW-1185">Reference proteome</keyword>
<name>A0AA39MRC8_9AGAR</name>
<accession>A0AA39MRC8</accession>
<dbReference type="Proteomes" id="UP001175226">
    <property type="component" value="Unassembled WGS sequence"/>
</dbReference>
<dbReference type="AlphaFoldDB" id="A0AA39MRC8"/>
<proteinExistence type="predicted"/>
<comment type="caution">
    <text evidence="1">The sequence shown here is derived from an EMBL/GenBank/DDBJ whole genome shotgun (WGS) entry which is preliminary data.</text>
</comment>
<organism evidence="1 2">
    <name type="scientific">Armillaria borealis</name>
    <dbReference type="NCBI Taxonomy" id="47425"/>
    <lineage>
        <taxon>Eukaryota</taxon>
        <taxon>Fungi</taxon>
        <taxon>Dikarya</taxon>
        <taxon>Basidiomycota</taxon>
        <taxon>Agaricomycotina</taxon>
        <taxon>Agaricomycetes</taxon>
        <taxon>Agaricomycetidae</taxon>
        <taxon>Agaricales</taxon>
        <taxon>Marasmiineae</taxon>
        <taxon>Physalacriaceae</taxon>
        <taxon>Armillaria</taxon>
    </lineage>
</organism>
<gene>
    <name evidence="1" type="ORF">EV421DRAFT_1735548</name>
</gene>
<sequence length="176" mass="19924">MKCIPYSCSLTVSVLAERVSSLRGQESYARLRCGTAKYGKVHTFPHTIVNGSGGNFPTISDSRAISRISEDGARRDRCVYASFKVFTLSSNPQKIHSRYLWEEERLEWRRVDRLNAIGFTVAMPILLAVPSLDYEIGRPGEKKWLHTHSFLFPASSTTAKPKHGPVKVTLIGPWWW</sequence>
<dbReference type="EMBL" id="JAUEPT010000021">
    <property type="protein sequence ID" value="KAK0443822.1"/>
    <property type="molecule type" value="Genomic_DNA"/>
</dbReference>
<reference evidence="1" key="1">
    <citation type="submission" date="2023-06" db="EMBL/GenBank/DDBJ databases">
        <authorList>
            <consortium name="Lawrence Berkeley National Laboratory"/>
            <person name="Ahrendt S."/>
            <person name="Sahu N."/>
            <person name="Indic B."/>
            <person name="Wong-Bajracharya J."/>
            <person name="Merenyi Z."/>
            <person name="Ke H.-M."/>
            <person name="Monk M."/>
            <person name="Kocsube S."/>
            <person name="Drula E."/>
            <person name="Lipzen A."/>
            <person name="Balint B."/>
            <person name="Henrissat B."/>
            <person name="Andreopoulos B."/>
            <person name="Martin F.M."/>
            <person name="Harder C.B."/>
            <person name="Rigling D."/>
            <person name="Ford K.L."/>
            <person name="Foster G.D."/>
            <person name="Pangilinan J."/>
            <person name="Papanicolaou A."/>
            <person name="Barry K."/>
            <person name="LaButti K."/>
            <person name="Viragh M."/>
            <person name="Koriabine M."/>
            <person name="Yan M."/>
            <person name="Riley R."/>
            <person name="Champramary S."/>
            <person name="Plett K.L."/>
            <person name="Tsai I.J."/>
            <person name="Slot J."/>
            <person name="Sipos G."/>
            <person name="Plett J."/>
            <person name="Nagy L.G."/>
            <person name="Grigoriev I.V."/>
        </authorList>
    </citation>
    <scope>NUCLEOTIDE SEQUENCE</scope>
    <source>
        <strain evidence="1">FPL87.14</strain>
    </source>
</reference>